<proteinExistence type="predicted"/>
<gene>
    <name evidence="1" type="ordered locus">BN4_11094</name>
</gene>
<sequence>MHRVPRGKGAGAQSVGCELKLAEGLISSKSVSWTKGFYHPVDSRVASVLQVRLVETSVE</sequence>
<name>M1WJR0_PSEP2</name>
<dbReference type="KEGG" id="dpi:BN4_11094"/>
<reference evidence="1 2" key="1">
    <citation type="journal article" date="2013" name="PLoS ONE">
        <title>The first genomic and proteomic characterization of a deep-sea sulfate reducer: insights into the piezophilic lifestyle of Desulfovibrio piezophilus.</title>
        <authorList>
            <person name="Pradel N."/>
            <person name="Ji B."/>
            <person name="Gimenez G."/>
            <person name="Talla E."/>
            <person name="Lenoble P."/>
            <person name="Garel M."/>
            <person name="Tamburini C."/>
            <person name="Fourquet P."/>
            <person name="Lebrun R."/>
            <person name="Bertin P."/>
            <person name="Denis Y."/>
            <person name="Pophillat M."/>
            <person name="Barbe V."/>
            <person name="Ollivier B."/>
            <person name="Dolla A."/>
        </authorList>
    </citation>
    <scope>NUCLEOTIDE SEQUENCE [LARGE SCALE GENOMIC DNA]</scope>
    <source>
        <strain evidence="2">DSM 10523 / SB164P1</strain>
    </source>
</reference>
<dbReference type="HOGENOM" id="CLU_2952923_0_0_7"/>
<dbReference type="EMBL" id="FO203427">
    <property type="protein sequence ID" value="CCH48331.1"/>
    <property type="molecule type" value="Genomic_DNA"/>
</dbReference>
<keyword evidence="2" id="KW-1185">Reference proteome</keyword>
<evidence type="ECO:0000313" key="2">
    <source>
        <dbReference type="Proteomes" id="UP000011724"/>
    </source>
</evidence>
<reference evidence="2" key="2">
    <citation type="journal article" date="2013" name="Stand. Genomic Sci.">
        <title>Complete genome sequence of Desulfocapsa sulfexigens, a marine deltaproteobacterium specialized in disproportionating inorganic sulfur compounds.</title>
        <authorList>
            <person name="Finster K.W."/>
            <person name="Kjeldsen K.U."/>
            <person name="Kube M."/>
            <person name="Reinhardt R."/>
            <person name="Mussmann M."/>
            <person name="Amann R."/>
            <person name="Schreiber L."/>
        </authorList>
    </citation>
    <scope>NUCLEOTIDE SEQUENCE [LARGE SCALE GENOMIC DNA]</scope>
    <source>
        <strain evidence="2">DSM 10523 / SB164P1</strain>
    </source>
</reference>
<accession>M1WJR0</accession>
<dbReference type="Proteomes" id="UP000011724">
    <property type="component" value="Chromosome"/>
</dbReference>
<dbReference type="AlphaFoldDB" id="M1WJR0"/>
<evidence type="ECO:0000313" key="1">
    <source>
        <dbReference type="EMBL" id="CCH48331.1"/>
    </source>
</evidence>
<protein>
    <submittedName>
        <fullName evidence="1">Uncharacterized protein</fullName>
    </submittedName>
</protein>
<organism evidence="1 2">
    <name type="scientific">Pseudodesulfovibrio piezophilus (strain DSM 21447 / JCM 15486 / C1TLV30)</name>
    <name type="common">Desulfovibrio piezophilus</name>
    <dbReference type="NCBI Taxonomy" id="1322246"/>
    <lineage>
        <taxon>Bacteria</taxon>
        <taxon>Pseudomonadati</taxon>
        <taxon>Thermodesulfobacteriota</taxon>
        <taxon>Desulfovibrionia</taxon>
        <taxon>Desulfovibrionales</taxon>
        <taxon>Desulfovibrionaceae</taxon>
    </lineage>
</organism>